<dbReference type="Pfam" id="PF00072">
    <property type="entry name" value="Response_reg"/>
    <property type="match status" value="1"/>
</dbReference>
<evidence type="ECO:0000259" key="10">
    <source>
        <dbReference type="PROSITE" id="PS50110"/>
    </source>
</evidence>
<dbReference type="InterPro" id="IPR025943">
    <property type="entry name" value="Sigma_54_int_dom_ATP-bd_2"/>
</dbReference>
<feature type="domain" description="Response regulatory" evidence="10">
    <location>
        <begin position="4"/>
        <end position="118"/>
    </location>
</feature>
<evidence type="ECO:0000256" key="6">
    <source>
        <dbReference type="ARBA" id="ARBA00023125"/>
    </source>
</evidence>
<dbReference type="AlphaFoldDB" id="A0A511HKD6"/>
<evidence type="ECO:0000313" key="12">
    <source>
        <dbReference type="EMBL" id="SDD39222.1"/>
    </source>
</evidence>
<evidence type="ECO:0000256" key="8">
    <source>
        <dbReference type="PROSITE-ProRule" id="PRU00169"/>
    </source>
</evidence>
<feature type="domain" description="Sigma-54 factor interaction" evidence="9">
    <location>
        <begin position="143"/>
        <end position="372"/>
    </location>
</feature>
<dbReference type="PROSITE" id="PS00676">
    <property type="entry name" value="SIGMA54_INTERACT_2"/>
    <property type="match status" value="1"/>
</dbReference>
<keyword evidence="2" id="KW-0547">Nucleotide-binding</keyword>
<dbReference type="Gene3D" id="1.10.8.60">
    <property type="match status" value="1"/>
</dbReference>
<evidence type="ECO:0000256" key="5">
    <source>
        <dbReference type="ARBA" id="ARBA00023015"/>
    </source>
</evidence>
<name>A0A511HKD6_9BACT</name>
<accession>A0A511HKD6</accession>
<comment type="caution">
    <text evidence="11">The sequence shown here is derived from an EMBL/GenBank/DDBJ whole genome shotgun (WGS) entry which is preliminary data.</text>
</comment>
<reference evidence="11 14" key="2">
    <citation type="submission" date="2019-07" db="EMBL/GenBank/DDBJ databases">
        <title>Whole genome shotgun sequence of Myxococcus virescens NBRC 100334.</title>
        <authorList>
            <person name="Hosoyama A."/>
            <person name="Uohara A."/>
            <person name="Ohji S."/>
            <person name="Ichikawa N."/>
        </authorList>
    </citation>
    <scope>NUCLEOTIDE SEQUENCE [LARGE SCALE GENOMIC DNA]</scope>
    <source>
        <strain evidence="11 14">NBRC 100334</strain>
    </source>
</reference>
<protein>
    <submittedName>
        <fullName evidence="11">Acetoacetate metabolism regulatory protein AtoC</fullName>
    </submittedName>
    <submittedName>
        <fullName evidence="12">DNA-binding transcriptional response regulator, NtrC family, contains REC, AAA-type ATPase, and a Fis-type DNA-binding domains</fullName>
    </submittedName>
</protein>
<evidence type="ECO:0000313" key="11">
    <source>
        <dbReference type="EMBL" id="GEL74030.1"/>
    </source>
</evidence>
<evidence type="ECO:0000256" key="1">
    <source>
        <dbReference type="ARBA" id="ARBA00022553"/>
    </source>
</evidence>
<dbReference type="PROSITE" id="PS00688">
    <property type="entry name" value="SIGMA54_INTERACT_3"/>
    <property type="match status" value="1"/>
</dbReference>
<evidence type="ECO:0000313" key="13">
    <source>
        <dbReference type="Proteomes" id="UP000198717"/>
    </source>
</evidence>
<evidence type="ECO:0000256" key="4">
    <source>
        <dbReference type="ARBA" id="ARBA00023012"/>
    </source>
</evidence>
<keyword evidence="3" id="KW-0067">ATP-binding</keyword>
<reference evidence="12 13" key="1">
    <citation type="submission" date="2016-10" db="EMBL/GenBank/DDBJ databases">
        <authorList>
            <person name="Varghese N."/>
            <person name="Submissions S."/>
        </authorList>
    </citation>
    <scope>NUCLEOTIDE SEQUENCE [LARGE SCALE GENOMIC DNA]</scope>
    <source>
        <strain evidence="12 13">DSM 2260</strain>
    </source>
</reference>
<dbReference type="Proteomes" id="UP000321224">
    <property type="component" value="Unassembled WGS sequence"/>
</dbReference>
<dbReference type="PROSITE" id="PS50110">
    <property type="entry name" value="RESPONSE_REGULATORY"/>
    <property type="match status" value="1"/>
</dbReference>
<dbReference type="GO" id="GO:0006355">
    <property type="term" value="P:regulation of DNA-templated transcription"/>
    <property type="evidence" value="ECO:0007669"/>
    <property type="project" value="InterPro"/>
</dbReference>
<dbReference type="PROSITE" id="PS50045">
    <property type="entry name" value="SIGMA54_INTERACT_4"/>
    <property type="match status" value="1"/>
</dbReference>
<evidence type="ECO:0000259" key="9">
    <source>
        <dbReference type="PROSITE" id="PS50045"/>
    </source>
</evidence>
<dbReference type="SMART" id="SM00448">
    <property type="entry name" value="REC"/>
    <property type="match status" value="1"/>
</dbReference>
<keyword evidence="1 8" id="KW-0597">Phosphoprotein</keyword>
<dbReference type="Gene3D" id="1.10.10.60">
    <property type="entry name" value="Homeodomain-like"/>
    <property type="match status" value="1"/>
</dbReference>
<dbReference type="SUPFAM" id="SSF52540">
    <property type="entry name" value="P-loop containing nucleoside triphosphate hydrolases"/>
    <property type="match status" value="1"/>
</dbReference>
<sequence length="455" mass="50264">MPGRVLVVEDEREMRAMLEKGLTRRGFTPVALPSADEALVRLAAEDFDVVLTDLRMPGMDGLALCERIALNRPDIPVVVVTAFGSLETAVAAIRAGAYDFVTKPIDVDALVLVLERAVQHRALREEVRRLRQELGRREDSGTVVGESPAMKQAYALIDRVADLDSTVLITGESGTGKEVAARAVHTRGRRKDGPFVAINCAAMPEALLESELFGHAKGAFTDAKAARTGLFVQANGGTLFLDEVGELPLTLQPKLLRALQERTVRPVGGDTEVPFDARIVAATNRDLELAVEEDRFREDLYYRLNVIGVELPPLRARGNDVLALSQRFIEQFASRTGKRVLGLSPGAAQRLLAYGWPGNVRELQNCLERAVALTSFEEITVDDLPERVRNYSQPRVVPETQDASELVTLEQLERRYIHRVLEAVGGSRTLAARILGVDRKTLYRKLERDDDTRKA</sequence>
<gene>
    <name evidence="11" type="ORF">MVI01_58140</name>
    <name evidence="12" type="ORF">SAMN04488504_101703</name>
</gene>
<dbReference type="FunFam" id="3.40.50.2300:FF:000018">
    <property type="entry name" value="DNA-binding transcriptional regulator NtrC"/>
    <property type="match status" value="1"/>
</dbReference>
<keyword evidence="13" id="KW-1185">Reference proteome</keyword>
<evidence type="ECO:0000256" key="3">
    <source>
        <dbReference type="ARBA" id="ARBA00022840"/>
    </source>
</evidence>
<dbReference type="InterPro" id="IPR011006">
    <property type="entry name" value="CheY-like_superfamily"/>
</dbReference>
<dbReference type="FunFam" id="3.40.50.300:FF:000006">
    <property type="entry name" value="DNA-binding transcriptional regulator NtrC"/>
    <property type="match status" value="1"/>
</dbReference>
<dbReference type="Proteomes" id="UP000198717">
    <property type="component" value="Unassembled WGS sequence"/>
</dbReference>
<dbReference type="PRINTS" id="PR01590">
    <property type="entry name" value="HTHFIS"/>
</dbReference>
<dbReference type="Pfam" id="PF25601">
    <property type="entry name" value="AAA_lid_14"/>
    <property type="match status" value="1"/>
</dbReference>
<keyword evidence="7" id="KW-0804">Transcription</keyword>
<dbReference type="CDD" id="cd00009">
    <property type="entry name" value="AAA"/>
    <property type="match status" value="1"/>
</dbReference>
<dbReference type="InterPro" id="IPR002197">
    <property type="entry name" value="HTH_Fis"/>
</dbReference>
<dbReference type="Gene3D" id="3.40.50.2300">
    <property type="match status" value="1"/>
</dbReference>
<keyword evidence="6 12" id="KW-0238">DNA-binding</keyword>
<evidence type="ECO:0000256" key="7">
    <source>
        <dbReference type="ARBA" id="ARBA00023163"/>
    </source>
</evidence>
<dbReference type="InterPro" id="IPR003593">
    <property type="entry name" value="AAA+_ATPase"/>
</dbReference>
<keyword evidence="5" id="KW-0805">Transcription regulation</keyword>
<dbReference type="RefSeq" id="WP_090485355.1">
    <property type="nucleotide sequence ID" value="NZ_BJVY01000041.1"/>
</dbReference>
<dbReference type="SUPFAM" id="SSF52172">
    <property type="entry name" value="CheY-like"/>
    <property type="match status" value="1"/>
</dbReference>
<dbReference type="Pfam" id="PF02954">
    <property type="entry name" value="HTH_8"/>
    <property type="match status" value="1"/>
</dbReference>
<keyword evidence="4" id="KW-0902">Two-component regulatory system</keyword>
<dbReference type="PANTHER" id="PTHR32071">
    <property type="entry name" value="TRANSCRIPTIONAL REGULATORY PROTEIN"/>
    <property type="match status" value="1"/>
</dbReference>
<dbReference type="SMART" id="SM00382">
    <property type="entry name" value="AAA"/>
    <property type="match status" value="1"/>
</dbReference>
<dbReference type="InterPro" id="IPR058031">
    <property type="entry name" value="AAA_lid_NorR"/>
</dbReference>
<dbReference type="InterPro" id="IPR001789">
    <property type="entry name" value="Sig_transdc_resp-reg_receiver"/>
</dbReference>
<dbReference type="InterPro" id="IPR025944">
    <property type="entry name" value="Sigma_54_int_dom_CS"/>
</dbReference>
<proteinExistence type="predicted"/>
<dbReference type="Gene3D" id="3.40.50.300">
    <property type="entry name" value="P-loop containing nucleotide triphosphate hydrolases"/>
    <property type="match status" value="1"/>
</dbReference>
<dbReference type="GO" id="GO:0000160">
    <property type="term" value="P:phosphorelay signal transduction system"/>
    <property type="evidence" value="ECO:0007669"/>
    <property type="project" value="UniProtKB-KW"/>
</dbReference>
<dbReference type="InterPro" id="IPR009057">
    <property type="entry name" value="Homeodomain-like_sf"/>
</dbReference>
<evidence type="ECO:0000256" key="2">
    <source>
        <dbReference type="ARBA" id="ARBA00022741"/>
    </source>
</evidence>
<dbReference type="EMBL" id="BJVY01000041">
    <property type="protein sequence ID" value="GEL74030.1"/>
    <property type="molecule type" value="Genomic_DNA"/>
</dbReference>
<dbReference type="InterPro" id="IPR002078">
    <property type="entry name" value="Sigma_54_int"/>
</dbReference>
<dbReference type="GO" id="GO:0005524">
    <property type="term" value="F:ATP binding"/>
    <property type="evidence" value="ECO:0007669"/>
    <property type="project" value="UniProtKB-KW"/>
</dbReference>
<feature type="modified residue" description="4-aspartylphosphate" evidence="8">
    <location>
        <position position="53"/>
    </location>
</feature>
<dbReference type="SUPFAM" id="SSF46689">
    <property type="entry name" value="Homeodomain-like"/>
    <property type="match status" value="1"/>
</dbReference>
<organism evidence="11 14">
    <name type="scientific">Myxococcus virescens</name>
    <dbReference type="NCBI Taxonomy" id="83456"/>
    <lineage>
        <taxon>Bacteria</taxon>
        <taxon>Pseudomonadati</taxon>
        <taxon>Myxococcota</taxon>
        <taxon>Myxococcia</taxon>
        <taxon>Myxococcales</taxon>
        <taxon>Cystobacterineae</taxon>
        <taxon>Myxococcaceae</taxon>
        <taxon>Myxococcus</taxon>
    </lineage>
</organism>
<dbReference type="InterPro" id="IPR027417">
    <property type="entry name" value="P-loop_NTPase"/>
</dbReference>
<dbReference type="Pfam" id="PF00158">
    <property type="entry name" value="Sigma54_activat"/>
    <property type="match status" value="1"/>
</dbReference>
<dbReference type="GO" id="GO:0043565">
    <property type="term" value="F:sequence-specific DNA binding"/>
    <property type="evidence" value="ECO:0007669"/>
    <property type="project" value="InterPro"/>
</dbReference>
<dbReference type="EMBL" id="FNAJ01000001">
    <property type="protein sequence ID" value="SDD39222.1"/>
    <property type="molecule type" value="Genomic_DNA"/>
</dbReference>
<evidence type="ECO:0000313" key="14">
    <source>
        <dbReference type="Proteomes" id="UP000321224"/>
    </source>
</evidence>